<reference evidence="2" key="1">
    <citation type="submission" date="2021-03" db="EMBL/GenBank/DDBJ databases">
        <title>Draft genome sequence of rust myrtle Austropuccinia psidii MF-1, a brazilian biotype.</title>
        <authorList>
            <person name="Quecine M.C."/>
            <person name="Pachon D.M.R."/>
            <person name="Bonatelli M.L."/>
            <person name="Correr F.H."/>
            <person name="Franceschini L.M."/>
            <person name="Leite T.F."/>
            <person name="Margarido G.R.A."/>
            <person name="Almeida C.A."/>
            <person name="Ferrarezi J.A."/>
            <person name="Labate C.A."/>
        </authorList>
    </citation>
    <scope>NUCLEOTIDE SEQUENCE</scope>
    <source>
        <strain evidence="2">MF-1</strain>
    </source>
</reference>
<organism evidence="2 3">
    <name type="scientific">Austropuccinia psidii MF-1</name>
    <dbReference type="NCBI Taxonomy" id="1389203"/>
    <lineage>
        <taxon>Eukaryota</taxon>
        <taxon>Fungi</taxon>
        <taxon>Dikarya</taxon>
        <taxon>Basidiomycota</taxon>
        <taxon>Pucciniomycotina</taxon>
        <taxon>Pucciniomycetes</taxon>
        <taxon>Pucciniales</taxon>
        <taxon>Sphaerophragmiaceae</taxon>
        <taxon>Austropuccinia</taxon>
    </lineage>
</organism>
<accession>A0A9Q3KGQ9</accession>
<proteinExistence type="predicted"/>
<dbReference type="Pfam" id="PF25597">
    <property type="entry name" value="SH3_retrovirus"/>
    <property type="match status" value="1"/>
</dbReference>
<dbReference type="OrthoDB" id="430476at2759"/>
<dbReference type="EMBL" id="AVOT02107822">
    <property type="protein sequence ID" value="MBW0580557.1"/>
    <property type="molecule type" value="Genomic_DNA"/>
</dbReference>
<evidence type="ECO:0000259" key="1">
    <source>
        <dbReference type="Pfam" id="PF25597"/>
    </source>
</evidence>
<evidence type="ECO:0000313" key="3">
    <source>
        <dbReference type="Proteomes" id="UP000765509"/>
    </source>
</evidence>
<evidence type="ECO:0000313" key="2">
    <source>
        <dbReference type="EMBL" id="MBW0580557.1"/>
    </source>
</evidence>
<gene>
    <name evidence="2" type="ORF">O181_120272</name>
</gene>
<dbReference type="AlphaFoldDB" id="A0A9Q3KGQ9"/>
<dbReference type="Proteomes" id="UP000765509">
    <property type="component" value="Unassembled WGS sequence"/>
</dbReference>
<dbReference type="InterPro" id="IPR057670">
    <property type="entry name" value="SH3_retrovirus"/>
</dbReference>
<protein>
    <recommendedName>
        <fullName evidence="1">Retroviral polymerase SH3-like domain-containing protein</fullName>
    </recommendedName>
</protein>
<feature type="domain" description="Retroviral polymerase SH3-like" evidence="1">
    <location>
        <begin position="16"/>
        <end position="66"/>
    </location>
</feature>
<keyword evidence="3" id="KW-1185">Reference proteome</keyword>
<sequence>MLRIFGVMSFIHDHTFKKDFSGREITGYHLGISEDSKGWLFWVPGKRTIVRLASVKFDENTFYKPRDTHVQSIQVTDLFDEYMVKEINNQDKLITTISKETDPEVVLPNSYHEAIKSANRNQWIKAMKDRLNSMIEENLFKRVGLKQALAKVPHESILSTKWLFVKKPERYKPGLVARGFRKIHGINYEETFAPTPTFNALRLLFSTACLKNGQSKPLTSKLPFYIA</sequence>
<comment type="caution">
    <text evidence="2">The sequence shown here is derived from an EMBL/GenBank/DDBJ whole genome shotgun (WGS) entry which is preliminary data.</text>
</comment>
<name>A0A9Q3KGQ9_9BASI</name>